<evidence type="ECO:0000313" key="1">
    <source>
        <dbReference type="EMBL" id="KAK2569039.1"/>
    </source>
</evidence>
<dbReference type="AlphaFoldDB" id="A0AAD9QX06"/>
<reference evidence="1" key="2">
    <citation type="journal article" date="2023" name="Science">
        <title>Genomic signatures of disease resistance in endangered staghorn corals.</title>
        <authorList>
            <person name="Vollmer S.V."/>
            <person name="Selwyn J.D."/>
            <person name="Despard B.A."/>
            <person name="Roesel C.L."/>
        </authorList>
    </citation>
    <scope>NUCLEOTIDE SEQUENCE</scope>
    <source>
        <strain evidence="1">K2</strain>
    </source>
</reference>
<reference evidence="1" key="1">
    <citation type="journal article" date="2023" name="G3 (Bethesda)">
        <title>Whole genome assembly and annotation of the endangered Caribbean coral Acropora cervicornis.</title>
        <authorList>
            <person name="Selwyn J.D."/>
            <person name="Vollmer S.V."/>
        </authorList>
    </citation>
    <scope>NUCLEOTIDE SEQUENCE</scope>
    <source>
        <strain evidence="1">K2</strain>
    </source>
</reference>
<evidence type="ECO:0000313" key="2">
    <source>
        <dbReference type="Proteomes" id="UP001249851"/>
    </source>
</evidence>
<name>A0AAD9QX06_ACRCE</name>
<gene>
    <name evidence="1" type="ORF">P5673_005920</name>
</gene>
<accession>A0AAD9QX06</accession>
<keyword evidence="2" id="KW-1185">Reference proteome</keyword>
<comment type="caution">
    <text evidence="1">The sequence shown here is derived from an EMBL/GenBank/DDBJ whole genome shotgun (WGS) entry which is preliminary data.</text>
</comment>
<dbReference type="EMBL" id="JARQWQ010000010">
    <property type="protein sequence ID" value="KAK2569039.1"/>
    <property type="molecule type" value="Genomic_DNA"/>
</dbReference>
<protein>
    <submittedName>
        <fullName evidence="1">Uncharacterized protein</fullName>
    </submittedName>
</protein>
<dbReference type="Proteomes" id="UP001249851">
    <property type="component" value="Unassembled WGS sequence"/>
</dbReference>
<sequence length="68" mass="7856">MSSIPVLRHPDSFYQPPRAGTAVPTSDHLGYKTFFLLLLGRENKRETFRAKPILILNKYIESERLLVI</sequence>
<proteinExistence type="predicted"/>
<organism evidence="1 2">
    <name type="scientific">Acropora cervicornis</name>
    <name type="common">Staghorn coral</name>
    <dbReference type="NCBI Taxonomy" id="6130"/>
    <lineage>
        <taxon>Eukaryota</taxon>
        <taxon>Metazoa</taxon>
        <taxon>Cnidaria</taxon>
        <taxon>Anthozoa</taxon>
        <taxon>Hexacorallia</taxon>
        <taxon>Scleractinia</taxon>
        <taxon>Astrocoeniina</taxon>
        <taxon>Acroporidae</taxon>
        <taxon>Acropora</taxon>
    </lineage>
</organism>